<dbReference type="InterPro" id="IPR035906">
    <property type="entry name" value="MetI-like_sf"/>
</dbReference>
<dbReference type="RefSeq" id="WP_043445982.1">
    <property type="nucleotide sequence ID" value="NZ_CP009313.1"/>
</dbReference>
<feature type="transmembrane region" description="Helical" evidence="7">
    <location>
        <begin position="12"/>
        <end position="31"/>
    </location>
</feature>
<feature type="transmembrane region" description="Helical" evidence="7">
    <location>
        <begin position="98"/>
        <end position="122"/>
    </location>
</feature>
<dbReference type="GO" id="GO:0005886">
    <property type="term" value="C:plasma membrane"/>
    <property type="evidence" value="ECO:0007669"/>
    <property type="project" value="UniProtKB-SubCell"/>
</dbReference>
<feature type="transmembrane region" description="Helical" evidence="7">
    <location>
        <begin position="181"/>
        <end position="209"/>
    </location>
</feature>
<organism evidence="9 11">
    <name type="scientific">Streptomyces nodosus</name>
    <dbReference type="NCBI Taxonomy" id="40318"/>
    <lineage>
        <taxon>Bacteria</taxon>
        <taxon>Bacillati</taxon>
        <taxon>Actinomycetota</taxon>
        <taxon>Actinomycetes</taxon>
        <taxon>Kitasatosporales</taxon>
        <taxon>Streptomycetaceae</taxon>
        <taxon>Streptomyces</taxon>
    </lineage>
</organism>
<evidence type="ECO:0000256" key="6">
    <source>
        <dbReference type="ARBA" id="ARBA00023136"/>
    </source>
</evidence>
<dbReference type="PROSITE" id="PS50928">
    <property type="entry name" value="ABC_TM1"/>
    <property type="match status" value="1"/>
</dbReference>
<dbReference type="Proteomes" id="UP000325763">
    <property type="component" value="Chromosome"/>
</dbReference>
<feature type="transmembrane region" description="Helical" evidence="7">
    <location>
        <begin position="296"/>
        <end position="320"/>
    </location>
</feature>
<dbReference type="Proteomes" id="UP000031526">
    <property type="component" value="Chromosome"/>
</dbReference>
<evidence type="ECO:0000256" key="3">
    <source>
        <dbReference type="ARBA" id="ARBA00022475"/>
    </source>
</evidence>
<evidence type="ECO:0000313" key="9">
    <source>
        <dbReference type="EMBL" id="AJE43694.1"/>
    </source>
</evidence>
<dbReference type="Gene3D" id="1.10.3720.10">
    <property type="entry name" value="MetI-like"/>
    <property type="match status" value="1"/>
</dbReference>
<reference evidence="9 11" key="2">
    <citation type="journal article" date="2016" name="Appl. Microbiol. Biotechnol.">
        <title>Exploiting the genome sequence of Streptomyces nodosus for enhanced antibiotic production.</title>
        <authorList>
            <person name="Sweeney P."/>
            <person name="Murphy C.D."/>
            <person name="Caffrey P."/>
        </authorList>
    </citation>
    <scope>NUCLEOTIDE SEQUENCE [LARGE SCALE GENOMIC DNA]</scope>
    <source>
        <strain evidence="9 11">ATCC 14899</strain>
    </source>
</reference>
<comment type="subcellular location">
    <subcellularLocation>
        <location evidence="1 7">Cell membrane</location>
        <topology evidence="1 7">Multi-pass membrane protein</topology>
    </subcellularLocation>
</comment>
<reference evidence="11" key="1">
    <citation type="submission" date="2014-09" db="EMBL/GenBank/DDBJ databases">
        <title>Sequence of the Streptomyces nodosus genome.</title>
        <authorList>
            <person name="Sweeney P."/>
            <person name="Stephens N."/>
            <person name="Murphy C."/>
            <person name="Caffrey P."/>
        </authorList>
    </citation>
    <scope>NUCLEOTIDE SEQUENCE [LARGE SCALE GENOMIC DNA]</scope>
    <source>
        <strain evidence="11">ATCC 14899</strain>
    </source>
</reference>
<dbReference type="PANTHER" id="PTHR30465:SF0">
    <property type="entry name" value="OLIGOPEPTIDE TRANSPORT SYSTEM PERMEASE PROTEIN APPB"/>
    <property type="match status" value="1"/>
</dbReference>
<accession>A0A0B5DKL9</accession>
<dbReference type="HOGENOM" id="CLU_036879_1_2_11"/>
<keyword evidence="6 7" id="KW-0472">Membrane</keyword>
<dbReference type="PANTHER" id="PTHR30465">
    <property type="entry name" value="INNER MEMBRANE ABC TRANSPORTER"/>
    <property type="match status" value="1"/>
</dbReference>
<dbReference type="KEGG" id="snq:CP978_29840"/>
<sequence length="327" mass="35465">MLRYIARKLVGWFLMIAIATNLTYFLANAFLKPASNYTALRPPRTPAQINHSLALYNLNPDKPILDRWWHWMSQIVTHFDWGQSPTGGSVNDQVAYRIFVSGQLVLGSTVLSIVIGVGLGVYTASRQYKAADRVWQGLSVLSFNTPSAVASLAVVLAAIALNQALGSTLLPVAGAQSPEVVGFWAVFGSRATHAILPTISLTFISYAAYHLLQRSLLLDHINSDYVRTARAKGLTRKQAIYRHGLRTSIIPVATQVAFAMPALFTGAVITETVFAWHGMGEYFTKTISTNDVHGVVAVAAFGALMTAIGAILADLVIVALDPRIRVS</sequence>
<dbReference type="InterPro" id="IPR000515">
    <property type="entry name" value="MetI-like"/>
</dbReference>
<evidence type="ECO:0000313" key="12">
    <source>
        <dbReference type="Proteomes" id="UP000325763"/>
    </source>
</evidence>
<name>A0A0B5DKL9_9ACTN</name>
<evidence type="ECO:0000256" key="1">
    <source>
        <dbReference type="ARBA" id="ARBA00004651"/>
    </source>
</evidence>
<keyword evidence="3" id="KW-1003">Cell membrane</keyword>
<proteinExistence type="inferred from homology"/>
<keyword evidence="4 7" id="KW-0812">Transmembrane</keyword>
<evidence type="ECO:0000313" key="10">
    <source>
        <dbReference type="EMBL" id="QEV42201.1"/>
    </source>
</evidence>
<feature type="transmembrane region" description="Helical" evidence="7">
    <location>
        <begin position="134"/>
        <end position="161"/>
    </location>
</feature>
<dbReference type="SUPFAM" id="SSF161098">
    <property type="entry name" value="MetI-like"/>
    <property type="match status" value="1"/>
</dbReference>
<feature type="transmembrane region" description="Helical" evidence="7">
    <location>
        <begin position="256"/>
        <end position="276"/>
    </location>
</feature>
<comment type="similarity">
    <text evidence="7">Belongs to the binding-protein-dependent transport system permease family.</text>
</comment>
<evidence type="ECO:0000313" key="11">
    <source>
        <dbReference type="Proteomes" id="UP000031526"/>
    </source>
</evidence>
<keyword evidence="11" id="KW-1185">Reference proteome</keyword>
<protein>
    <submittedName>
        <fullName evidence="9">ABC transporter permease</fullName>
    </submittedName>
</protein>
<evidence type="ECO:0000256" key="5">
    <source>
        <dbReference type="ARBA" id="ARBA00022989"/>
    </source>
</evidence>
<reference evidence="10 12" key="3">
    <citation type="submission" date="2017-09" db="EMBL/GenBank/DDBJ databases">
        <title>Streptomyces genome completion.</title>
        <authorList>
            <person name="Lee N."/>
            <person name="Cho B.-K."/>
        </authorList>
    </citation>
    <scope>NUCLEOTIDE SEQUENCE [LARGE SCALE GENOMIC DNA]</scope>
    <source>
        <strain evidence="10 12">ATCC 14899</strain>
    </source>
</reference>
<evidence type="ECO:0000256" key="7">
    <source>
        <dbReference type="RuleBase" id="RU363032"/>
    </source>
</evidence>
<evidence type="ECO:0000256" key="4">
    <source>
        <dbReference type="ARBA" id="ARBA00022692"/>
    </source>
</evidence>
<gene>
    <name evidence="10" type="ORF">CP978_29840</name>
    <name evidence="9" type="ORF">SNOD_29540</name>
</gene>
<evidence type="ECO:0000256" key="2">
    <source>
        <dbReference type="ARBA" id="ARBA00022448"/>
    </source>
</evidence>
<dbReference type="EMBL" id="CP023747">
    <property type="protein sequence ID" value="QEV42201.1"/>
    <property type="molecule type" value="Genomic_DNA"/>
</dbReference>
<dbReference type="Pfam" id="PF00528">
    <property type="entry name" value="BPD_transp_1"/>
    <property type="match status" value="1"/>
</dbReference>
<evidence type="ECO:0000259" key="8">
    <source>
        <dbReference type="PROSITE" id="PS50928"/>
    </source>
</evidence>
<dbReference type="STRING" id="40318.SNOD_29540"/>
<dbReference type="CDD" id="cd06261">
    <property type="entry name" value="TM_PBP2"/>
    <property type="match status" value="1"/>
</dbReference>
<keyword evidence="2 7" id="KW-0813">Transport</keyword>
<feature type="domain" description="ABC transmembrane type-1" evidence="8">
    <location>
        <begin position="98"/>
        <end position="317"/>
    </location>
</feature>
<dbReference type="GO" id="GO:0055085">
    <property type="term" value="P:transmembrane transport"/>
    <property type="evidence" value="ECO:0007669"/>
    <property type="project" value="InterPro"/>
</dbReference>
<dbReference type="OrthoDB" id="9778910at2"/>
<dbReference type="AlphaFoldDB" id="A0A0B5DKL9"/>
<keyword evidence="5 7" id="KW-1133">Transmembrane helix</keyword>
<dbReference type="EMBL" id="CP009313">
    <property type="protein sequence ID" value="AJE43694.1"/>
    <property type="molecule type" value="Genomic_DNA"/>
</dbReference>